<accession>A0A0J9W5H3</accession>
<dbReference type="EMBL" id="KQ234976">
    <property type="protein sequence ID" value="KMZ95703.1"/>
    <property type="molecule type" value="Genomic_DNA"/>
</dbReference>
<keyword evidence="1" id="KW-0472">Membrane</keyword>
<feature type="transmembrane region" description="Helical" evidence="1">
    <location>
        <begin position="41"/>
        <end position="64"/>
    </location>
</feature>
<evidence type="ECO:0000313" key="2">
    <source>
        <dbReference type="EMBL" id="KMZ95703.1"/>
    </source>
</evidence>
<dbReference type="InterPro" id="IPR008780">
    <property type="entry name" value="Plasmodium_Vir"/>
</dbReference>
<gene>
    <name evidence="2" type="ORF">PVMG_06105</name>
</gene>
<name>A0A0J9W5H3_PLAVI</name>
<dbReference type="Proteomes" id="UP000053776">
    <property type="component" value="Unassembled WGS sequence"/>
</dbReference>
<keyword evidence="1" id="KW-0812">Transmembrane</keyword>
<reference evidence="2 3" key="1">
    <citation type="submission" date="2011-08" db="EMBL/GenBank/DDBJ databases">
        <title>The Genome Sequence of Plasmodium vivax Mauritania I.</title>
        <authorList>
            <consortium name="The Broad Institute Genome Sequencing Platform"/>
            <consortium name="The Broad Institute Genome Sequencing Center for Infectious Disease"/>
            <person name="Neafsey D."/>
            <person name="Carlton J."/>
            <person name="Barnwell J."/>
            <person name="Collins W."/>
            <person name="Escalante A."/>
            <person name="Mullikin J."/>
            <person name="Saul A."/>
            <person name="Guigo R."/>
            <person name="Camara F."/>
            <person name="Young S.K."/>
            <person name="Zeng Q."/>
            <person name="Gargeya S."/>
            <person name="Fitzgerald M."/>
            <person name="Haas B."/>
            <person name="Abouelleil A."/>
            <person name="Alvarado L."/>
            <person name="Arachchi H.M."/>
            <person name="Berlin A."/>
            <person name="Brown A."/>
            <person name="Chapman S.B."/>
            <person name="Chen Z."/>
            <person name="Dunbar C."/>
            <person name="Freedman E."/>
            <person name="Gearin G."/>
            <person name="Gellesch M."/>
            <person name="Goldberg J."/>
            <person name="Griggs A."/>
            <person name="Gujja S."/>
            <person name="Heiman D."/>
            <person name="Howarth C."/>
            <person name="Larson L."/>
            <person name="Lui A."/>
            <person name="MacDonald P.J.P."/>
            <person name="Montmayeur A."/>
            <person name="Murphy C."/>
            <person name="Neiman D."/>
            <person name="Pearson M."/>
            <person name="Priest M."/>
            <person name="Roberts A."/>
            <person name="Saif S."/>
            <person name="Shea T."/>
            <person name="Shenoy N."/>
            <person name="Sisk P."/>
            <person name="Stolte C."/>
            <person name="Sykes S."/>
            <person name="Wortman J."/>
            <person name="Nusbaum C."/>
            <person name="Birren B."/>
        </authorList>
    </citation>
    <scope>NUCLEOTIDE SEQUENCE [LARGE SCALE GENOMIC DNA]</scope>
    <source>
        <strain evidence="2 3">Mauritania I</strain>
    </source>
</reference>
<sequence length="104" mass="12890">MTSGILHKVKTNIINIYQLDTLIYNLFALYGRKKYINMLHIFYKFFFIYMFTPLGKLLHIRFWWNKNNITNLNKENNVMFDYSSESFNLYYEHDEEHYIEYHPV</sequence>
<evidence type="ECO:0000313" key="3">
    <source>
        <dbReference type="Proteomes" id="UP000053776"/>
    </source>
</evidence>
<keyword evidence="1" id="KW-1133">Transmembrane helix</keyword>
<dbReference type="Pfam" id="PF05795">
    <property type="entry name" value="Plasmodium_Vir"/>
    <property type="match status" value="1"/>
</dbReference>
<dbReference type="AlphaFoldDB" id="A0A0J9W5H3"/>
<evidence type="ECO:0000256" key="1">
    <source>
        <dbReference type="SAM" id="Phobius"/>
    </source>
</evidence>
<organism evidence="2 3">
    <name type="scientific">Plasmodium vivax Mauritania I</name>
    <dbReference type="NCBI Taxonomy" id="1035515"/>
    <lineage>
        <taxon>Eukaryota</taxon>
        <taxon>Sar</taxon>
        <taxon>Alveolata</taxon>
        <taxon>Apicomplexa</taxon>
        <taxon>Aconoidasida</taxon>
        <taxon>Haemosporida</taxon>
        <taxon>Plasmodiidae</taxon>
        <taxon>Plasmodium</taxon>
        <taxon>Plasmodium (Plasmodium)</taxon>
    </lineage>
</organism>
<protein>
    <submittedName>
        <fullName evidence="2">Uncharacterized protein</fullName>
    </submittedName>
</protein>
<proteinExistence type="predicted"/>